<dbReference type="InterPro" id="IPR014748">
    <property type="entry name" value="Enoyl-CoA_hydra_C"/>
</dbReference>
<dbReference type="EC" id="4.2.1.17" evidence="4"/>
<proteinExistence type="inferred from homology"/>
<evidence type="ECO:0000256" key="1">
    <source>
        <dbReference type="ARBA" id="ARBA00005254"/>
    </source>
</evidence>
<dbReference type="InterPro" id="IPR001753">
    <property type="entry name" value="Enoyl-CoA_hydra/iso"/>
</dbReference>
<dbReference type="GO" id="GO:0006635">
    <property type="term" value="P:fatty acid beta-oxidation"/>
    <property type="evidence" value="ECO:0007669"/>
    <property type="project" value="TreeGrafter"/>
</dbReference>
<protein>
    <submittedName>
        <fullName evidence="4">Enoyl-CoA hydratase</fullName>
        <ecNumber evidence="4">4.2.1.17</ecNumber>
    </submittedName>
</protein>
<dbReference type="Gene3D" id="3.90.226.10">
    <property type="entry name" value="2-enoyl-CoA Hydratase, Chain A, domain 1"/>
    <property type="match status" value="1"/>
</dbReference>
<dbReference type="Proteomes" id="UP000244571">
    <property type="component" value="Chromosome"/>
</dbReference>
<gene>
    <name evidence="4" type="ORF">DBV39_00595</name>
</gene>
<evidence type="ECO:0000256" key="3">
    <source>
        <dbReference type="RuleBase" id="RU003707"/>
    </source>
</evidence>
<dbReference type="PANTHER" id="PTHR11941:SF54">
    <property type="entry name" value="ENOYL-COA HYDRATASE, MITOCHONDRIAL"/>
    <property type="match status" value="1"/>
</dbReference>
<dbReference type="SUPFAM" id="SSF52096">
    <property type="entry name" value="ClpP/crotonase"/>
    <property type="match status" value="1"/>
</dbReference>
<dbReference type="InterPro" id="IPR029045">
    <property type="entry name" value="ClpP/crotonase-like_dom_sf"/>
</dbReference>
<dbReference type="KEGG" id="boz:DBV39_00595"/>
<name>A0A2R4XP21_9BURK</name>
<dbReference type="InterPro" id="IPR018376">
    <property type="entry name" value="Enoyl-CoA_hyd/isom_CS"/>
</dbReference>
<sequence>MIGSPHPLTEKLLVGKSDQIGWITFNNPARHNAVSLSMWQALSQAVAQFAADDDVRVVVLTGAGDRAFVSGADISEFNDKRGSEEAVEFYNKTSQEASAALKSLGKPTIAMIRGYCIGGGLGIALACDMRIASKNSTFAVPAAKLGLGYEYEGVRTLMSVVGPSFTKEIFYTARQFNCDEALTMGLVNRAVETEELESYVTRYAQTIAGNAPLTVRSIKTIVTEALKDEGKRDVALCDAVVKACFDSEDYVEGRTAFMEKRKPQFKGR</sequence>
<dbReference type="CDD" id="cd06558">
    <property type="entry name" value="crotonase-like"/>
    <property type="match status" value="1"/>
</dbReference>
<dbReference type="PROSITE" id="PS00166">
    <property type="entry name" value="ENOYL_COA_HYDRATASE"/>
    <property type="match status" value="1"/>
</dbReference>
<dbReference type="AlphaFoldDB" id="A0A2R4XP21"/>
<dbReference type="EMBL" id="CP028901">
    <property type="protein sequence ID" value="AWB35550.1"/>
    <property type="molecule type" value="Genomic_DNA"/>
</dbReference>
<dbReference type="Gene3D" id="1.10.12.10">
    <property type="entry name" value="Lyase 2-enoyl-coa Hydratase, Chain A, domain 2"/>
    <property type="match status" value="1"/>
</dbReference>
<evidence type="ECO:0000313" key="4">
    <source>
        <dbReference type="EMBL" id="AWB35550.1"/>
    </source>
</evidence>
<dbReference type="NCBIfam" id="NF004781">
    <property type="entry name" value="PRK06127.1"/>
    <property type="match status" value="1"/>
</dbReference>
<keyword evidence="5" id="KW-1185">Reference proteome</keyword>
<dbReference type="OrthoDB" id="9148881at2"/>
<accession>A0A2R4XP21</accession>
<evidence type="ECO:0000313" key="5">
    <source>
        <dbReference type="Proteomes" id="UP000244571"/>
    </source>
</evidence>
<keyword evidence="2 4" id="KW-0456">Lyase</keyword>
<dbReference type="PANTHER" id="PTHR11941">
    <property type="entry name" value="ENOYL-COA HYDRATASE-RELATED"/>
    <property type="match status" value="1"/>
</dbReference>
<reference evidence="4 5" key="1">
    <citation type="submission" date="2018-04" db="EMBL/GenBank/DDBJ databases">
        <title>Bordetella sp. HZ20 isolated from seawater.</title>
        <authorList>
            <person name="Sun C."/>
        </authorList>
    </citation>
    <scope>NUCLEOTIDE SEQUENCE [LARGE SCALE GENOMIC DNA]</scope>
    <source>
        <strain evidence="4 5">HZ20</strain>
    </source>
</reference>
<dbReference type="GO" id="GO:0004300">
    <property type="term" value="F:enoyl-CoA hydratase activity"/>
    <property type="evidence" value="ECO:0007669"/>
    <property type="project" value="UniProtKB-EC"/>
</dbReference>
<comment type="similarity">
    <text evidence="1 3">Belongs to the enoyl-CoA hydratase/isomerase family.</text>
</comment>
<evidence type="ECO:0000256" key="2">
    <source>
        <dbReference type="ARBA" id="ARBA00023239"/>
    </source>
</evidence>
<dbReference type="RefSeq" id="WP_108623006.1">
    <property type="nucleotide sequence ID" value="NZ_CP028901.1"/>
</dbReference>
<dbReference type="Pfam" id="PF00378">
    <property type="entry name" value="ECH_1"/>
    <property type="match status" value="1"/>
</dbReference>
<organism evidence="4 5">
    <name type="scientific">Orrella marina</name>
    <dbReference type="NCBI Taxonomy" id="2163011"/>
    <lineage>
        <taxon>Bacteria</taxon>
        <taxon>Pseudomonadati</taxon>
        <taxon>Pseudomonadota</taxon>
        <taxon>Betaproteobacteria</taxon>
        <taxon>Burkholderiales</taxon>
        <taxon>Alcaligenaceae</taxon>
        <taxon>Orrella</taxon>
    </lineage>
</organism>